<gene>
    <name evidence="1" type="ORF">LCDPAC02_03050</name>
</gene>
<evidence type="ECO:0000313" key="1">
    <source>
        <dbReference type="EMBL" id="QBK85106.1"/>
    </source>
</evidence>
<organism evidence="1">
    <name type="scientific">Pithovirus LCDPAC02</name>
    <dbReference type="NCBI Taxonomy" id="2506601"/>
    <lineage>
        <taxon>Viruses</taxon>
        <taxon>Pithoviruses</taxon>
    </lineage>
</organism>
<proteinExistence type="predicted"/>
<sequence length="71" mass="8508">MLSNEVNKLYQLRKRIYIGNIKLDEIKKILLDIKLNGEEHDYVNQMVDILDNSEIDEEQKIDKIKEYLLKS</sequence>
<name>A0A481YRL6_9VIRU</name>
<reference evidence="1" key="1">
    <citation type="journal article" date="2019" name="MBio">
        <title>Virus Genomes from Deep Sea Sediments Expand the Ocean Megavirome and Support Independent Origins of Viral Gigantism.</title>
        <authorList>
            <person name="Backstrom D."/>
            <person name="Yutin N."/>
            <person name="Jorgensen S.L."/>
            <person name="Dharamshi J."/>
            <person name="Homa F."/>
            <person name="Zaremba-Niedwiedzka K."/>
            <person name="Spang A."/>
            <person name="Wolf Y.I."/>
            <person name="Koonin E.V."/>
            <person name="Ettema T.J."/>
        </authorList>
    </citation>
    <scope>NUCLEOTIDE SEQUENCE</scope>
</reference>
<accession>A0A481YRL6</accession>
<dbReference type="EMBL" id="MK500303">
    <property type="protein sequence ID" value="QBK85106.1"/>
    <property type="molecule type" value="Genomic_DNA"/>
</dbReference>
<protein>
    <submittedName>
        <fullName evidence="1">Uncharacterized protein</fullName>
    </submittedName>
</protein>